<gene>
    <name evidence="2" type="ORF">CV102_15815</name>
</gene>
<protein>
    <recommendedName>
        <fullName evidence="4">Extracellular solute-binding protein</fullName>
    </recommendedName>
</protein>
<dbReference type="Gene3D" id="3.40.190.10">
    <property type="entry name" value="Periplasmic binding protein-like II"/>
    <property type="match status" value="1"/>
</dbReference>
<dbReference type="SUPFAM" id="SSF53850">
    <property type="entry name" value="Periplasmic binding protein-like II"/>
    <property type="match status" value="1"/>
</dbReference>
<dbReference type="AlphaFoldDB" id="A0A8J8Q3J0"/>
<sequence length="448" mass="49087">MSERSSSRYVDRRNVIRGVGAAGIAGLAGCMNSDAELDGANGDGDPDADVQIEFGEYFGGTEQDEIKSLVQEFNETHDDIHVSMSNIPFDEFFDAIFTGVASGEAPHVASYWMSTLRFMESEGAIRPVDDWAELGPDDYYESVQSAMTLDEELYSFPMDIHGNMLISNDTVLEEAGVDEIPEDFESFREACDAIQENTDGRSFAAMEGGASILGMRTFHTALVQEGGQLVEGGPGDYEVVYDGSEGQAAIDFLDNVTGEYGWDEPEVDDPDERFNLFLEDELGFMLAGNWHVNTFQDEDGEVPEDLEYTFSKPYVFPGGEPATFAESTGFIFPADDSHTDEEIAAAVEFAEWITTNNPLWAQTAAHLPASPEVAESEEVTSAKYYDELGIVPTVKEMAEAGEMRYLPRIPSDPYETAVSGPLVDAYAQNTDPQEALEASADALRDRLS</sequence>
<accession>A0A8J8Q3J0</accession>
<dbReference type="PROSITE" id="PS51318">
    <property type="entry name" value="TAT"/>
    <property type="match status" value="1"/>
</dbReference>
<evidence type="ECO:0008006" key="4">
    <source>
        <dbReference type="Google" id="ProtNLM"/>
    </source>
</evidence>
<dbReference type="Pfam" id="PF01547">
    <property type="entry name" value="SBP_bac_1"/>
    <property type="match status" value="1"/>
</dbReference>
<dbReference type="PANTHER" id="PTHR43649">
    <property type="entry name" value="ARABINOSE-BINDING PROTEIN-RELATED"/>
    <property type="match status" value="1"/>
</dbReference>
<reference evidence="2" key="1">
    <citation type="submission" date="2017-11" db="EMBL/GenBank/DDBJ databases">
        <authorList>
            <person name="Kajale S.C."/>
            <person name="Sharma A."/>
        </authorList>
    </citation>
    <scope>NUCLEOTIDE SEQUENCE</scope>
    <source>
        <strain evidence="2">LS1_42</strain>
    </source>
</reference>
<name>A0A8J8Q3J0_9EURY</name>
<dbReference type="InterPro" id="IPR050490">
    <property type="entry name" value="Bact_solute-bd_prot1"/>
</dbReference>
<proteinExistence type="predicted"/>
<comment type="caution">
    <text evidence="2">The sequence shown here is derived from an EMBL/GenBank/DDBJ whole genome shotgun (WGS) entry which is preliminary data.</text>
</comment>
<feature type="region of interest" description="Disordered" evidence="1">
    <location>
        <begin position="429"/>
        <end position="448"/>
    </location>
</feature>
<dbReference type="Proteomes" id="UP000766904">
    <property type="component" value="Unassembled WGS sequence"/>
</dbReference>
<dbReference type="PANTHER" id="PTHR43649:SF12">
    <property type="entry name" value="DIACETYLCHITOBIOSE BINDING PROTEIN DASA"/>
    <property type="match status" value="1"/>
</dbReference>
<dbReference type="InterPro" id="IPR006311">
    <property type="entry name" value="TAT_signal"/>
</dbReference>
<evidence type="ECO:0000313" key="3">
    <source>
        <dbReference type="Proteomes" id="UP000766904"/>
    </source>
</evidence>
<evidence type="ECO:0000256" key="1">
    <source>
        <dbReference type="SAM" id="MobiDB-lite"/>
    </source>
</evidence>
<dbReference type="PROSITE" id="PS51257">
    <property type="entry name" value="PROKAR_LIPOPROTEIN"/>
    <property type="match status" value="1"/>
</dbReference>
<keyword evidence="3" id="KW-1185">Reference proteome</keyword>
<evidence type="ECO:0000313" key="2">
    <source>
        <dbReference type="EMBL" id="TYL37803.1"/>
    </source>
</evidence>
<dbReference type="InterPro" id="IPR006059">
    <property type="entry name" value="SBP"/>
</dbReference>
<dbReference type="EMBL" id="PHNJ01000008">
    <property type="protein sequence ID" value="TYL37803.1"/>
    <property type="molecule type" value="Genomic_DNA"/>
</dbReference>
<organism evidence="2 3">
    <name type="scientific">Natronococcus pandeyae</name>
    <dbReference type="NCBI Taxonomy" id="2055836"/>
    <lineage>
        <taxon>Archaea</taxon>
        <taxon>Methanobacteriati</taxon>
        <taxon>Methanobacteriota</taxon>
        <taxon>Stenosarchaea group</taxon>
        <taxon>Halobacteria</taxon>
        <taxon>Halobacteriales</taxon>
        <taxon>Natrialbaceae</taxon>
        <taxon>Natronococcus</taxon>
    </lineage>
</organism>